<dbReference type="InterPro" id="IPR036388">
    <property type="entry name" value="WH-like_DNA-bd_sf"/>
</dbReference>
<feature type="domain" description="HTH gntR-type" evidence="6">
    <location>
        <begin position="36"/>
        <end position="104"/>
    </location>
</feature>
<keyword evidence="4" id="KW-0238">DNA-binding</keyword>
<dbReference type="InterPro" id="IPR004839">
    <property type="entry name" value="Aminotransferase_I/II_large"/>
</dbReference>
<sequence length="508" mass="58468">MYYLAGPSKGTSIKMINSPVDILYANFIHLDRNSSIPIYLQIANQLILAINRGTLKPGSRLLGTRQLANQLQVHRNTVIAAFEELLAQGWVEIKPNKGTFVAEELPLSQKALISPKRYPQKTGYSFEKTFLFDNPYEISNCQYVWNDGTPDIRLTQINDLSRVYSANLKRRSNQAKMGYYNQEGSEYFKEQLLSYLKTSRGLRINLSNLLITRSMEMSLYILTEILLKPKDIVVITELNYFSANMTFQKSGSIIRTVPVDEEGLDTQALRSICEKEKIRMVYLNSHMHYPTVVSLSAKRRMEIMQLAVEFNFIIVEDDPDYDFQFDKPALMPLAANDENGMVIYISSFGKSLAPGFRTGFIVCPDNLMQEMYKYLGLIDRQGDVLMEQALGELIEEGLIHRHIKKSLKSYRERRDIMARKLNEDFKEEITFEIPNSGLAYWLHWKKPINLLKLSQIAAKHDLFIPKTLLYQKKDLCAMRVGFGNLTAEEIIESLDILRKSFNELEKLG</sequence>
<dbReference type="GO" id="GO:0008483">
    <property type="term" value="F:transaminase activity"/>
    <property type="evidence" value="ECO:0007669"/>
    <property type="project" value="UniProtKB-KW"/>
</dbReference>
<keyword evidence="5" id="KW-0804">Transcription</keyword>
<keyword evidence="3" id="KW-0805">Transcription regulation</keyword>
<comment type="similarity">
    <text evidence="1">In the C-terminal section; belongs to the class-I pyridoxal-phosphate-dependent aminotransferase family.</text>
</comment>
<dbReference type="InterPro" id="IPR051446">
    <property type="entry name" value="HTH_trans_reg/aminotransferase"/>
</dbReference>
<dbReference type="PANTHER" id="PTHR46577:SF1">
    <property type="entry name" value="HTH-TYPE TRANSCRIPTIONAL REGULATORY PROTEIN GABR"/>
    <property type="match status" value="1"/>
</dbReference>
<dbReference type="CDD" id="cd00609">
    <property type="entry name" value="AAT_like"/>
    <property type="match status" value="1"/>
</dbReference>
<organism evidence="7 8">
    <name type="scientific">Sphingobacterium kyonggiense</name>
    <dbReference type="NCBI Taxonomy" id="714075"/>
    <lineage>
        <taxon>Bacteria</taxon>
        <taxon>Pseudomonadati</taxon>
        <taxon>Bacteroidota</taxon>
        <taxon>Sphingobacteriia</taxon>
        <taxon>Sphingobacteriales</taxon>
        <taxon>Sphingobacteriaceae</taxon>
        <taxon>Sphingobacterium</taxon>
    </lineage>
</organism>
<dbReference type="InterPro" id="IPR000524">
    <property type="entry name" value="Tscrpt_reg_HTH_GntR"/>
</dbReference>
<keyword evidence="7" id="KW-0032">Aminotransferase</keyword>
<evidence type="ECO:0000313" key="7">
    <source>
        <dbReference type="EMBL" id="GAA4140800.1"/>
    </source>
</evidence>
<evidence type="ECO:0000256" key="3">
    <source>
        <dbReference type="ARBA" id="ARBA00023015"/>
    </source>
</evidence>
<dbReference type="SUPFAM" id="SSF46785">
    <property type="entry name" value="Winged helix' DNA-binding domain"/>
    <property type="match status" value="1"/>
</dbReference>
<evidence type="ECO:0000256" key="4">
    <source>
        <dbReference type="ARBA" id="ARBA00023125"/>
    </source>
</evidence>
<dbReference type="InterPro" id="IPR015421">
    <property type="entry name" value="PyrdxlP-dep_Trfase_major"/>
</dbReference>
<evidence type="ECO:0000256" key="5">
    <source>
        <dbReference type="ARBA" id="ARBA00023163"/>
    </source>
</evidence>
<evidence type="ECO:0000256" key="2">
    <source>
        <dbReference type="ARBA" id="ARBA00022898"/>
    </source>
</evidence>
<keyword evidence="7" id="KW-0808">Transferase</keyword>
<evidence type="ECO:0000313" key="8">
    <source>
        <dbReference type="Proteomes" id="UP001500101"/>
    </source>
</evidence>
<reference evidence="8" key="1">
    <citation type="journal article" date="2019" name="Int. J. Syst. Evol. Microbiol.">
        <title>The Global Catalogue of Microorganisms (GCM) 10K type strain sequencing project: providing services to taxonomists for standard genome sequencing and annotation.</title>
        <authorList>
            <consortium name="The Broad Institute Genomics Platform"/>
            <consortium name="The Broad Institute Genome Sequencing Center for Infectious Disease"/>
            <person name="Wu L."/>
            <person name="Ma J."/>
        </authorList>
    </citation>
    <scope>NUCLEOTIDE SEQUENCE [LARGE SCALE GENOMIC DNA]</scope>
    <source>
        <strain evidence="8">JCM 16704</strain>
    </source>
</reference>
<evidence type="ECO:0000259" key="6">
    <source>
        <dbReference type="PROSITE" id="PS50949"/>
    </source>
</evidence>
<name>A0ABP7YT37_9SPHI</name>
<keyword evidence="8" id="KW-1185">Reference proteome</keyword>
<dbReference type="Proteomes" id="UP001500101">
    <property type="component" value="Unassembled WGS sequence"/>
</dbReference>
<evidence type="ECO:0000256" key="1">
    <source>
        <dbReference type="ARBA" id="ARBA00005384"/>
    </source>
</evidence>
<dbReference type="RefSeq" id="WP_344674585.1">
    <property type="nucleotide sequence ID" value="NZ_BAAAZI010000008.1"/>
</dbReference>
<dbReference type="Gene3D" id="3.40.640.10">
    <property type="entry name" value="Type I PLP-dependent aspartate aminotransferase-like (Major domain)"/>
    <property type="match status" value="1"/>
</dbReference>
<dbReference type="Gene3D" id="1.10.10.10">
    <property type="entry name" value="Winged helix-like DNA-binding domain superfamily/Winged helix DNA-binding domain"/>
    <property type="match status" value="1"/>
</dbReference>
<dbReference type="PANTHER" id="PTHR46577">
    <property type="entry name" value="HTH-TYPE TRANSCRIPTIONAL REGULATORY PROTEIN GABR"/>
    <property type="match status" value="1"/>
</dbReference>
<dbReference type="InterPro" id="IPR036390">
    <property type="entry name" value="WH_DNA-bd_sf"/>
</dbReference>
<dbReference type="CDD" id="cd07377">
    <property type="entry name" value="WHTH_GntR"/>
    <property type="match status" value="1"/>
</dbReference>
<proteinExistence type="inferred from homology"/>
<dbReference type="SUPFAM" id="SSF53383">
    <property type="entry name" value="PLP-dependent transferases"/>
    <property type="match status" value="1"/>
</dbReference>
<dbReference type="SMART" id="SM00345">
    <property type="entry name" value="HTH_GNTR"/>
    <property type="match status" value="1"/>
</dbReference>
<accession>A0ABP7YT37</accession>
<keyword evidence="2" id="KW-0663">Pyridoxal phosphate</keyword>
<dbReference type="InterPro" id="IPR015424">
    <property type="entry name" value="PyrdxlP-dep_Trfase"/>
</dbReference>
<gene>
    <name evidence="7" type="ORF">GCM10022216_20220</name>
</gene>
<dbReference type="PROSITE" id="PS50949">
    <property type="entry name" value="HTH_GNTR"/>
    <property type="match status" value="1"/>
</dbReference>
<protein>
    <submittedName>
        <fullName evidence="7">PLP-dependent aminotransferase family protein</fullName>
    </submittedName>
</protein>
<dbReference type="Pfam" id="PF00155">
    <property type="entry name" value="Aminotran_1_2"/>
    <property type="match status" value="1"/>
</dbReference>
<dbReference type="Pfam" id="PF00392">
    <property type="entry name" value="GntR"/>
    <property type="match status" value="1"/>
</dbReference>
<comment type="caution">
    <text evidence="7">The sequence shown here is derived from an EMBL/GenBank/DDBJ whole genome shotgun (WGS) entry which is preliminary data.</text>
</comment>
<dbReference type="EMBL" id="BAAAZI010000008">
    <property type="protein sequence ID" value="GAA4140800.1"/>
    <property type="molecule type" value="Genomic_DNA"/>
</dbReference>